<feature type="region of interest" description="Disordered" evidence="1">
    <location>
        <begin position="110"/>
        <end position="130"/>
    </location>
</feature>
<name>A0A7G5CDU4_WOLPI</name>
<accession>A0A7G5CDU4</accession>
<dbReference type="Proteomes" id="UP000515596">
    <property type="component" value="Chromosome"/>
</dbReference>
<evidence type="ECO:0000256" key="1">
    <source>
        <dbReference type="SAM" id="MobiDB-lite"/>
    </source>
</evidence>
<dbReference type="EMBL" id="CP050530">
    <property type="protein sequence ID" value="QMV47378.1"/>
    <property type="molecule type" value="Genomic_DNA"/>
</dbReference>
<gene>
    <name evidence="2" type="ORF">HC356_05265</name>
</gene>
<reference evidence="2 3" key="1">
    <citation type="journal article" date="2020" name="Mol. Biol. Evol.">
        <title>Life and death of selfish genes: comparative genomics reveals the dynamic evolution of cytoplasmic incompatibility.</title>
        <authorList>
            <person name="Martinez J."/>
            <person name="Klasson L."/>
            <person name="Welch J."/>
            <person name="Jiggins F.M."/>
        </authorList>
    </citation>
    <scope>NUCLEOTIDE SEQUENCE [LARGE SCALE GENOMIC DNA]</scope>
    <source>
        <strain evidence="2">WNik</strain>
    </source>
</reference>
<evidence type="ECO:0000313" key="3">
    <source>
        <dbReference type="Proteomes" id="UP000515596"/>
    </source>
</evidence>
<proteinExistence type="predicted"/>
<organism evidence="2 3">
    <name type="scientific">Wolbachia pipientis</name>
    <dbReference type="NCBI Taxonomy" id="955"/>
    <lineage>
        <taxon>Bacteria</taxon>
        <taxon>Pseudomonadati</taxon>
        <taxon>Pseudomonadota</taxon>
        <taxon>Alphaproteobacteria</taxon>
        <taxon>Rickettsiales</taxon>
        <taxon>Anaplasmataceae</taxon>
        <taxon>Wolbachieae</taxon>
        <taxon>Wolbachia</taxon>
    </lineage>
</organism>
<evidence type="ECO:0000313" key="2">
    <source>
        <dbReference type="EMBL" id="QMV47378.1"/>
    </source>
</evidence>
<dbReference type="AlphaFoldDB" id="A0A7G5CDU4"/>
<dbReference type="RefSeq" id="WP_182183238.1">
    <property type="nucleotide sequence ID" value="NZ_CP050530.1"/>
</dbReference>
<protein>
    <submittedName>
        <fullName evidence="2">Uncharacterized protein</fullName>
    </submittedName>
</protein>
<sequence>MKTDKSLQNNVQGFATENNEQKVNTIGPFKLKSQGKDFTEQQLTKTIVGAHAQNVIDEMVDSINQNLIGKLNTILTDEEKKVTKLIKDVGDQKSGLVKDLSDLKQALDDIAPPPASPPLFHVTGEENGLL</sequence>